<proteinExistence type="predicted"/>
<comment type="caution">
    <text evidence="5">The sequence shown here is derived from an EMBL/GenBank/DDBJ whole genome shotgun (WGS) entry which is preliminary data.</text>
</comment>
<feature type="transmembrane region" description="Helical" evidence="1">
    <location>
        <begin position="251"/>
        <end position="269"/>
    </location>
</feature>
<evidence type="ECO:0000259" key="4">
    <source>
        <dbReference type="PROSITE" id="PS50887"/>
    </source>
</evidence>
<reference evidence="5 6" key="1">
    <citation type="submission" date="2021-01" db="EMBL/GenBank/DDBJ databases">
        <title>Whole genome shotgun sequence of Catellatospora citrea NBRC 14495.</title>
        <authorList>
            <person name="Komaki H."/>
            <person name="Tamura T."/>
        </authorList>
    </citation>
    <scope>NUCLEOTIDE SEQUENCE [LARGE SCALE GENOMIC DNA]</scope>
    <source>
        <strain evidence="5 6">NBRC 14495</strain>
    </source>
</reference>
<dbReference type="CDD" id="cd00130">
    <property type="entry name" value="PAS"/>
    <property type="match status" value="1"/>
</dbReference>
<evidence type="ECO:0000313" key="5">
    <source>
        <dbReference type="EMBL" id="GIF98983.1"/>
    </source>
</evidence>
<evidence type="ECO:0000259" key="2">
    <source>
        <dbReference type="PROSITE" id="PS50112"/>
    </source>
</evidence>
<dbReference type="PANTHER" id="PTHR44757">
    <property type="entry name" value="DIGUANYLATE CYCLASE DGCP"/>
    <property type="match status" value="1"/>
</dbReference>
<accession>A0A8J3P035</accession>
<dbReference type="Proteomes" id="UP000659904">
    <property type="component" value="Unassembled WGS sequence"/>
</dbReference>
<dbReference type="Pfam" id="PF00990">
    <property type="entry name" value="GGDEF"/>
    <property type="match status" value="1"/>
</dbReference>
<keyword evidence="6" id="KW-1185">Reference proteome</keyword>
<dbReference type="InterPro" id="IPR013656">
    <property type="entry name" value="PAS_4"/>
</dbReference>
<dbReference type="InterPro" id="IPR043128">
    <property type="entry name" value="Rev_trsase/Diguanyl_cyclase"/>
</dbReference>
<dbReference type="InterPro" id="IPR029787">
    <property type="entry name" value="Nucleotide_cyclase"/>
</dbReference>
<dbReference type="PROSITE" id="PS50887">
    <property type="entry name" value="GGDEF"/>
    <property type="match status" value="1"/>
</dbReference>
<organism evidence="5 6">
    <name type="scientific">Catellatospora citrea</name>
    <dbReference type="NCBI Taxonomy" id="53366"/>
    <lineage>
        <taxon>Bacteria</taxon>
        <taxon>Bacillati</taxon>
        <taxon>Actinomycetota</taxon>
        <taxon>Actinomycetes</taxon>
        <taxon>Micromonosporales</taxon>
        <taxon>Micromonosporaceae</taxon>
        <taxon>Catellatospora</taxon>
    </lineage>
</organism>
<evidence type="ECO:0000259" key="3">
    <source>
        <dbReference type="PROSITE" id="PS50113"/>
    </source>
</evidence>
<gene>
    <name evidence="5" type="ORF">Cci01nite_40770</name>
</gene>
<feature type="transmembrane region" description="Helical" evidence="1">
    <location>
        <begin position="60"/>
        <end position="82"/>
    </location>
</feature>
<dbReference type="InterPro" id="IPR000160">
    <property type="entry name" value="GGDEF_dom"/>
</dbReference>
<dbReference type="EMBL" id="BONH01000018">
    <property type="protein sequence ID" value="GIF98983.1"/>
    <property type="molecule type" value="Genomic_DNA"/>
</dbReference>
<dbReference type="InterPro" id="IPR000700">
    <property type="entry name" value="PAS-assoc_C"/>
</dbReference>
<feature type="domain" description="GGDEF" evidence="4">
    <location>
        <begin position="452"/>
        <end position="583"/>
    </location>
</feature>
<dbReference type="PANTHER" id="PTHR44757:SF2">
    <property type="entry name" value="BIOFILM ARCHITECTURE MAINTENANCE PROTEIN MBAA"/>
    <property type="match status" value="1"/>
</dbReference>
<dbReference type="SMART" id="SM00267">
    <property type="entry name" value="GGDEF"/>
    <property type="match status" value="1"/>
</dbReference>
<dbReference type="SUPFAM" id="SSF55785">
    <property type="entry name" value="PYP-like sensor domain (PAS domain)"/>
    <property type="match status" value="1"/>
</dbReference>
<keyword evidence="1" id="KW-0472">Membrane</keyword>
<dbReference type="PROSITE" id="PS50113">
    <property type="entry name" value="PAC"/>
    <property type="match status" value="1"/>
</dbReference>
<dbReference type="Pfam" id="PF08448">
    <property type="entry name" value="PAS_4"/>
    <property type="match status" value="1"/>
</dbReference>
<keyword evidence="1" id="KW-0812">Transmembrane</keyword>
<dbReference type="PROSITE" id="PS50112">
    <property type="entry name" value="PAS"/>
    <property type="match status" value="1"/>
</dbReference>
<dbReference type="SUPFAM" id="SSF55073">
    <property type="entry name" value="Nucleotide cyclase"/>
    <property type="match status" value="1"/>
</dbReference>
<feature type="transmembrane region" description="Helical" evidence="1">
    <location>
        <begin position="94"/>
        <end position="112"/>
    </location>
</feature>
<evidence type="ECO:0008006" key="7">
    <source>
        <dbReference type="Google" id="ProtNLM"/>
    </source>
</evidence>
<dbReference type="NCBIfam" id="TIGR00229">
    <property type="entry name" value="sensory_box"/>
    <property type="match status" value="1"/>
</dbReference>
<evidence type="ECO:0000313" key="6">
    <source>
        <dbReference type="Proteomes" id="UP000659904"/>
    </source>
</evidence>
<name>A0A8J3P035_9ACTN</name>
<feature type="transmembrane region" description="Helical" evidence="1">
    <location>
        <begin position="160"/>
        <end position="178"/>
    </location>
</feature>
<dbReference type="AlphaFoldDB" id="A0A8J3P035"/>
<dbReference type="FunFam" id="3.30.70.270:FF:000001">
    <property type="entry name" value="Diguanylate cyclase domain protein"/>
    <property type="match status" value="1"/>
</dbReference>
<feature type="transmembrane region" description="Helical" evidence="1">
    <location>
        <begin position="124"/>
        <end position="148"/>
    </location>
</feature>
<dbReference type="RefSeq" id="WP_170213216.1">
    <property type="nucleotide sequence ID" value="NZ_BONH01000018.1"/>
</dbReference>
<dbReference type="CDD" id="cd01949">
    <property type="entry name" value="GGDEF"/>
    <property type="match status" value="1"/>
</dbReference>
<dbReference type="InterPro" id="IPR000014">
    <property type="entry name" value="PAS"/>
</dbReference>
<feature type="transmembrane region" description="Helical" evidence="1">
    <location>
        <begin position="28"/>
        <end position="48"/>
    </location>
</feature>
<dbReference type="SMART" id="SM00091">
    <property type="entry name" value="PAS"/>
    <property type="match status" value="1"/>
</dbReference>
<dbReference type="InterPro" id="IPR035965">
    <property type="entry name" value="PAS-like_dom_sf"/>
</dbReference>
<dbReference type="InterPro" id="IPR052155">
    <property type="entry name" value="Biofilm_reg_signaling"/>
</dbReference>
<sequence length="598" mass="64308">MVAVQLIFAYLCWQVATRPPTATTARRFWRTLTVTGLLFALGNALGVAARFGRASPSEPILFGSSALIVVGIALAGWAMIAYPLNVHGRARMRLRLDVATVMCAFAMLAWHVVCEPDGIPPGNIGQLAVTVLGCAVALIAVFGAVKLLISGMAPFTPGTAVALGAGVLLGALTYFNLLNMGAGDAQTLQATQLASAFLLAVAARVQYLQMRTWPSGLTIRPRPAYSRPPYVAVAATQLLLLLELRQEGLTVRGWGMLLIPVAVVVLVMIRQNMAYTDNVRLLHDLDDSMLQLRHHEQRFRSLVQHASDLTLLVDAQGTVLYASPALQDLLGVPPAQAVGRPLAEVLRPDDTSAVDHLLADVSAGSDTGVRRQLLAHHVDGSRRWLEALATNRLDDAGVSGVIINIRDVTEARVLQDQLHHEATHDHLTGLPNRALLNERARRLLHDADQATRHVAVLMLDLDDFKAVNDELSHQVGDQLLVVVADRLRQCVRPTDTVARLGGDEFVVLLIGTTTAGAAATARRILETLSSPVMIDGHQVYARASIGVAVGSVEQFDALLHDADLAMYKAKRDPDGAGLHIIDHTTAWTPPTARAAEPS</sequence>
<feature type="domain" description="PAC" evidence="3">
    <location>
        <begin position="367"/>
        <end position="420"/>
    </location>
</feature>
<feature type="domain" description="PAS" evidence="2">
    <location>
        <begin position="295"/>
        <end position="365"/>
    </location>
</feature>
<evidence type="ECO:0000256" key="1">
    <source>
        <dbReference type="SAM" id="Phobius"/>
    </source>
</evidence>
<protein>
    <recommendedName>
        <fullName evidence="7">PAS domain S-box-containing protein/diguanylate cyclase (GGDEF)-like protein</fullName>
    </recommendedName>
</protein>
<dbReference type="Gene3D" id="3.30.70.270">
    <property type="match status" value="1"/>
</dbReference>
<dbReference type="NCBIfam" id="TIGR00254">
    <property type="entry name" value="GGDEF"/>
    <property type="match status" value="1"/>
</dbReference>
<dbReference type="Gene3D" id="3.30.450.20">
    <property type="entry name" value="PAS domain"/>
    <property type="match status" value="1"/>
</dbReference>
<keyword evidence="1" id="KW-1133">Transmembrane helix</keyword>